<accession>A0A838WVX6</accession>
<name>A0A838WVX6_9CYAN</name>
<dbReference type="EMBL" id="VDFG01001052">
    <property type="protein sequence ID" value="MBA4466823.1"/>
    <property type="molecule type" value="Genomic_DNA"/>
</dbReference>
<dbReference type="AlphaFoldDB" id="A0A838WVX6"/>
<comment type="caution">
    <text evidence="1">The sequence shown here is derived from an EMBL/GenBank/DDBJ whole genome shotgun (WGS) entry which is preliminary data.</text>
</comment>
<evidence type="ECO:0000313" key="2">
    <source>
        <dbReference type="Proteomes" id="UP000538075"/>
    </source>
</evidence>
<gene>
    <name evidence="1" type="ORF">FHK98_15835</name>
</gene>
<evidence type="ECO:0000313" key="1">
    <source>
        <dbReference type="EMBL" id="MBA4466823.1"/>
    </source>
</evidence>
<sequence>MTNNTPEKNNTSTPEKEFSEKLTFRDYLLATEEKAHQPLPFWRLVAPLLVQVGLILGVPSQAVYTEMAGKLVILQTLPTDVSNLLEGSALSFDYNISRPQTLRRLPGWRDWVRQNSRRNGRIIQGSTLYVILQEQRSLNRQFNSPFNDRFTSDRSNDGNLNSRVNSAVPVAWKPVSISSDLPMYLSNNQVALKGNYQNGSINYGLENYYVSQAQREQIDYDLFQAQQNQRARRRPILVRVKVDSQGNATPTSMWIGDRNYNF</sequence>
<dbReference type="InterPro" id="IPR025833">
    <property type="entry name" value="GDYXXLXY"/>
</dbReference>
<protein>
    <submittedName>
        <fullName evidence="1">GDYXXLXY domain-containing protein</fullName>
    </submittedName>
</protein>
<reference evidence="1 2" key="1">
    <citation type="journal article" date="2020" name="J. Appl. Phycol.">
        <title>Morphological changes and genome evolution in Raphidiopsis raciborskii CS-506 after 23 years in culture.</title>
        <authorList>
            <person name="Willis A."/>
            <person name="Bent S.J."/>
            <person name="Jameson I.D."/>
        </authorList>
    </citation>
    <scope>NUCLEOTIDE SEQUENCE [LARGE SCALE GENOMIC DNA]</scope>
    <source>
        <strain evidence="1 2">CS-506_A</strain>
    </source>
</reference>
<proteinExistence type="predicted"/>
<organism evidence="1 2">
    <name type="scientific">Cylindrospermopsis raciborskii CS-506_A</name>
    <dbReference type="NCBI Taxonomy" id="2585140"/>
    <lineage>
        <taxon>Bacteria</taxon>
        <taxon>Bacillati</taxon>
        <taxon>Cyanobacteriota</taxon>
        <taxon>Cyanophyceae</taxon>
        <taxon>Nostocales</taxon>
        <taxon>Aphanizomenonaceae</taxon>
        <taxon>Cylindrospermopsis</taxon>
    </lineage>
</organism>
<dbReference type="Pfam" id="PF14345">
    <property type="entry name" value="GDYXXLXY"/>
    <property type="match status" value="1"/>
</dbReference>
<dbReference type="Proteomes" id="UP000538075">
    <property type="component" value="Unassembled WGS sequence"/>
</dbReference>